<dbReference type="EMBL" id="QRBF01000003">
    <property type="protein sequence ID" value="RDS84290.1"/>
    <property type="molecule type" value="Genomic_DNA"/>
</dbReference>
<comment type="caution">
    <text evidence="9">The sequence shown here is derived from an EMBL/GenBank/DDBJ whole genome shotgun (WGS) entry which is preliminary data.</text>
</comment>
<feature type="domain" description="Cellulase Ig-like" evidence="8">
    <location>
        <begin position="22"/>
        <end position="105"/>
    </location>
</feature>
<sequence>MKFVGQCFLASLGLLALQGWASEPRVLVDQVGYELRAGKQAVVSADAGQSLHTFQVVDASDDKPVLTGTLQDAGPVAKWGSQHYWRADFSALKTTGRYYLELNDQGHCVRSDEFLVQDDVLERNTLSNVIYYFKGQRASGLMDKADRQLPRPDGKPGTLDIHGGWYDATGDYGIHLSHQNLTSYFNTQQLPLVVWSLLRSLQQLDARHDPNFSQYQRRLLDEGLFGADFLVRDKRPDGSFYQSIDAPGSGKLPKDRLIGDPNWRTQIKRSVNDMGARVEAPARGPHAYEASFRAGGGMAIAALALASTMDADGDFSKQNYLQAAESAYRFLDAHNKELINDGVENIVDDYCALLAATELYRATHDEAWRHAADRRAESLMTRLTTHDGQQDYWRADAGTRPFFHPTDAGLPVVALLAYASIASPAQQNAVREVVKRSLAYELRVTGEVNNPFGYARQLVRMGNGTVRTAFFFPHDTEAAPWWQGENARLASLAAAARMAAPLFADDQAFQAKLESYAWNQLHWILGRNPYDTSMLMGSGQRNAQYMFFRSYEYTSAPGAIINGITAGLDDEDGIAFNLGYAQTGRDDDWRWTEQWLPHDAWYLYAVSLPHD</sequence>
<comment type="similarity">
    <text evidence="1">Belongs to the glycosyl hydrolase 9 (cellulase E) family.</text>
</comment>
<evidence type="ECO:0000256" key="5">
    <source>
        <dbReference type="ARBA" id="ARBA00023326"/>
    </source>
</evidence>
<dbReference type="Gene3D" id="1.50.10.10">
    <property type="match status" value="1"/>
</dbReference>
<dbReference type="InterPro" id="IPR014756">
    <property type="entry name" value="Ig_E-set"/>
</dbReference>
<feature type="domain" description="Glycoside hydrolase family 9" evidence="7">
    <location>
        <begin position="124"/>
        <end position="554"/>
    </location>
</feature>
<dbReference type="SUPFAM" id="SSF81296">
    <property type="entry name" value="E set domains"/>
    <property type="match status" value="1"/>
</dbReference>
<keyword evidence="4" id="KW-0326">Glycosidase</keyword>
<dbReference type="CDD" id="cd02850">
    <property type="entry name" value="E_set_Cellulase_N"/>
    <property type="match status" value="1"/>
</dbReference>
<evidence type="ECO:0000256" key="1">
    <source>
        <dbReference type="ARBA" id="ARBA00007072"/>
    </source>
</evidence>
<evidence type="ECO:0000313" key="10">
    <source>
        <dbReference type="Proteomes" id="UP000255334"/>
    </source>
</evidence>
<dbReference type="AlphaFoldDB" id="A0A370X7P6"/>
<keyword evidence="5" id="KW-0624">Polysaccharide degradation</keyword>
<feature type="signal peptide" evidence="6">
    <location>
        <begin position="1"/>
        <end position="21"/>
    </location>
</feature>
<evidence type="ECO:0000256" key="6">
    <source>
        <dbReference type="SAM" id="SignalP"/>
    </source>
</evidence>
<dbReference type="InterPro" id="IPR013783">
    <property type="entry name" value="Ig-like_fold"/>
</dbReference>
<name>A0A370X7P6_9GAMM</name>
<proteinExistence type="inferred from homology"/>
<dbReference type="Proteomes" id="UP000255334">
    <property type="component" value="Unassembled WGS sequence"/>
</dbReference>
<dbReference type="InterPro" id="IPR008928">
    <property type="entry name" value="6-hairpin_glycosidase_sf"/>
</dbReference>
<dbReference type="InterPro" id="IPR004197">
    <property type="entry name" value="Cellulase_Ig-like"/>
</dbReference>
<accession>A0A370X7P6</accession>
<feature type="chain" id="PRO_5016689729" evidence="6">
    <location>
        <begin position="22"/>
        <end position="611"/>
    </location>
</feature>
<protein>
    <submittedName>
        <fullName evidence="9">Glycoside hydrolase</fullName>
    </submittedName>
</protein>
<dbReference type="Gene3D" id="2.60.40.10">
    <property type="entry name" value="Immunoglobulins"/>
    <property type="match status" value="1"/>
</dbReference>
<dbReference type="InterPro" id="IPR001701">
    <property type="entry name" value="Glyco_hydro_9"/>
</dbReference>
<dbReference type="GO" id="GO:0000272">
    <property type="term" value="P:polysaccharide catabolic process"/>
    <property type="evidence" value="ECO:0007669"/>
    <property type="project" value="UniProtKB-KW"/>
</dbReference>
<evidence type="ECO:0000256" key="2">
    <source>
        <dbReference type="ARBA" id="ARBA00022801"/>
    </source>
</evidence>
<evidence type="ECO:0000259" key="7">
    <source>
        <dbReference type="Pfam" id="PF00759"/>
    </source>
</evidence>
<keyword evidence="6" id="KW-0732">Signal</keyword>
<dbReference type="Pfam" id="PF02927">
    <property type="entry name" value="CelD_N"/>
    <property type="match status" value="1"/>
</dbReference>
<dbReference type="RefSeq" id="WP_115478091.1">
    <property type="nucleotide sequence ID" value="NZ_QRBF01000003.1"/>
</dbReference>
<dbReference type="Pfam" id="PF00759">
    <property type="entry name" value="Glyco_hydro_9"/>
    <property type="match status" value="1"/>
</dbReference>
<organism evidence="9 10">
    <name type="scientific">Dyella psychrodurans</name>
    <dbReference type="NCBI Taxonomy" id="1927960"/>
    <lineage>
        <taxon>Bacteria</taxon>
        <taxon>Pseudomonadati</taxon>
        <taxon>Pseudomonadota</taxon>
        <taxon>Gammaproteobacteria</taxon>
        <taxon>Lysobacterales</taxon>
        <taxon>Rhodanobacteraceae</taxon>
        <taxon>Dyella</taxon>
    </lineage>
</organism>
<dbReference type="OrthoDB" id="9808897at2"/>
<evidence type="ECO:0000313" key="9">
    <source>
        <dbReference type="EMBL" id="RDS84290.1"/>
    </source>
</evidence>
<reference evidence="9 10" key="1">
    <citation type="submission" date="2018-07" db="EMBL/GenBank/DDBJ databases">
        <title>Dyella monticola sp. nov. and Dyella psychrodurans sp. nov. isolated from monsoon evergreen broad-leaved forest soil of Dinghu Mountain, China.</title>
        <authorList>
            <person name="Gao Z."/>
            <person name="Qiu L."/>
        </authorList>
    </citation>
    <scope>NUCLEOTIDE SEQUENCE [LARGE SCALE GENOMIC DNA]</scope>
    <source>
        <strain evidence="9 10">4MSK11</strain>
    </source>
</reference>
<dbReference type="PANTHER" id="PTHR22298">
    <property type="entry name" value="ENDO-1,4-BETA-GLUCANASE"/>
    <property type="match status" value="1"/>
</dbReference>
<keyword evidence="10" id="KW-1185">Reference proteome</keyword>
<evidence type="ECO:0000256" key="4">
    <source>
        <dbReference type="ARBA" id="ARBA00023295"/>
    </source>
</evidence>
<gene>
    <name evidence="9" type="ORF">DWU99_11150</name>
</gene>
<keyword evidence="2 9" id="KW-0378">Hydrolase</keyword>
<evidence type="ECO:0000259" key="8">
    <source>
        <dbReference type="Pfam" id="PF02927"/>
    </source>
</evidence>
<dbReference type="SUPFAM" id="SSF48208">
    <property type="entry name" value="Six-hairpin glycosidases"/>
    <property type="match status" value="1"/>
</dbReference>
<dbReference type="InterPro" id="IPR012341">
    <property type="entry name" value="6hp_glycosidase-like_sf"/>
</dbReference>
<evidence type="ECO:0000256" key="3">
    <source>
        <dbReference type="ARBA" id="ARBA00023277"/>
    </source>
</evidence>
<dbReference type="GO" id="GO:0008810">
    <property type="term" value="F:cellulase activity"/>
    <property type="evidence" value="ECO:0007669"/>
    <property type="project" value="InterPro"/>
</dbReference>
<keyword evidence="3" id="KW-0119">Carbohydrate metabolism</keyword>